<sequence>MDIRAWVERSQIFSLVTNDDHPVYLVLHQCVPSTLTSLIKIFIKNTKERHAMIIFFMELFFKDITRPFWKLHSSLMHAWEKARNITRKKKIKYRRTNKKAILPKTRIPPLVNLEIRDV</sequence>
<name>A0A2Z6SGT7_9GLOM</name>
<evidence type="ECO:0000313" key="2">
    <source>
        <dbReference type="EMBL" id="GES99023.1"/>
    </source>
</evidence>
<dbReference type="EMBL" id="BLAL01000278">
    <property type="protein sequence ID" value="GES99023.1"/>
    <property type="molecule type" value="Genomic_DNA"/>
</dbReference>
<proteinExistence type="predicted"/>
<gene>
    <name evidence="2" type="ORF">RCL2_002554200</name>
    <name evidence="1" type="ORF">RclHR1_05750001</name>
</gene>
<evidence type="ECO:0000313" key="3">
    <source>
        <dbReference type="Proteomes" id="UP000247702"/>
    </source>
</evidence>
<keyword evidence="3" id="KW-1185">Reference proteome</keyword>
<dbReference type="AlphaFoldDB" id="A0A2Z6SGT7"/>
<dbReference type="Proteomes" id="UP000615446">
    <property type="component" value="Unassembled WGS sequence"/>
</dbReference>
<dbReference type="EMBL" id="BEXD01003954">
    <property type="protein sequence ID" value="GBC04569.1"/>
    <property type="molecule type" value="Genomic_DNA"/>
</dbReference>
<accession>A0A2Z6SGT7</accession>
<reference evidence="1 3" key="1">
    <citation type="submission" date="2017-11" db="EMBL/GenBank/DDBJ databases">
        <title>The genome of Rhizophagus clarus HR1 reveals common genetic basis of auxotrophy among arbuscular mycorrhizal fungi.</title>
        <authorList>
            <person name="Kobayashi Y."/>
        </authorList>
    </citation>
    <scope>NUCLEOTIDE SEQUENCE [LARGE SCALE GENOMIC DNA]</scope>
    <source>
        <strain evidence="1 3">HR1</strain>
    </source>
</reference>
<dbReference type="OrthoDB" id="2459510at2759"/>
<protein>
    <submittedName>
        <fullName evidence="1">Uncharacterized protein</fullName>
    </submittedName>
</protein>
<reference evidence="2" key="2">
    <citation type="submission" date="2019-10" db="EMBL/GenBank/DDBJ databases">
        <title>Conservation and host-specific expression of non-tandemly repeated heterogenous ribosome RNA gene in arbuscular mycorrhizal fungi.</title>
        <authorList>
            <person name="Maeda T."/>
            <person name="Kobayashi Y."/>
            <person name="Nakagawa T."/>
            <person name="Ezawa T."/>
            <person name="Yamaguchi K."/>
            <person name="Bino T."/>
            <person name="Nishimoto Y."/>
            <person name="Shigenobu S."/>
            <person name="Kawaguchi M."/>
        </authorList>
    </citation>
    <scope>NUCLEOTIDE SEQUENCE</scope>
    <source>
        <strain evidence="2">HR1</strain>
    </source>
</reference>
<dbReference type="Proteomes" id="UP000247702">
    <property type="component" value="Unassembled WGS sequence"/>
</dbReference>
<evidence type="ECO:0000313" key="1">
    <source>
        <dbReference type="EMBL" id="GBC04569.1"/>
    </source>
</evidence>
<comment type="caution">
    <text evidence="1">The sequence shown here is derived from an EMBL/GenBank/DDBJ whole genome shotgun (WGS) entry which is preliminary data.</text>
</comment>
<organism evidence="1 3">
    <name type="scientific">Rhizophagus clarus</name>
    <dbReference type="NCBI Taxonomy" id="94130"/>
    <lineage>
        <taxon>Eukaryota</taxon>
        <taxon>Fungi</taxon>
        <taxon>Fungi incertae sedis</taxon>
        <taxon>Mucoromycota</taxon>
        <taxon>Glomeromycotina</taxon>
        <taxon>Glomeromycetes</taxon>
        <taxon>Glomerales</taxon>
        <taxon>Glomeraceae</taxon>
        <taxon>Rhizophagus</taxon>
    </lineage>
</organism>